<dbReference type="GO" id="GO:0005634">
    <property type="term" value="C:nucleus"/>
    <property type="evidence" value="ECO:0007669"/>
    <property type="project" value="UniProtKB-SubCell"/>
</dbReference>
<evidence type="ECO:0000313" key="10">
    <source>
        <dbReference type="Proteomes" id="UP000254866"/>
    </source>
</evidence>
<evidence type="ECO:0000256" key="4">
    <source>
        <dbReference type="ARBA" id="ARBA00022776"/>
    </source>
</evidence>
<dbReference type="AlphaFoldDB" id="A0A370TI29"/>
<dbReference type="GO" id="GO:0051301">
    <property type="term" value="P:cell division"/>
    <property type="evidence" value="ECO:0007669"/>
    <property type="project" value="UniProtKB-KW"/>
</dbReference>
<dbReference type="GeneID" id="43599792"/>
<dbReference type="Pfam" id="PF10345">
    <property type="entry name" value="Cohesin_load"/>
    <property type="match status" value="1"/>
</dbReference>
<evidence type="ECO:0000256" key="7">
    <source>
        <dbReference type="ARBA" id="ARBA00023306"/>
    </source>
</evidence>
<name>A0A370TI29_9HELO</name>
<dbReference type="GO" id="GO:0007059">
    <property type="term" value="P:chromosome segregation"/>
    <property type="evidence" value="ECO:0007669"/>
    <property type="project" value="UniProtKB-KW"/>
</dbReference>
<reference evidence="9 10" key="1">
    <citation type="journal article" date="2018" name="IMA Fungus">
        <title>IMA Genome-F 9: Draft genome sequence of Annulohypoxylon stygium, Aspergillus mulundensis, Berkeleyomyces basicola (syn. Thielaviopsis basicola), Ceratocystis smalleyi, two Cercospora beticola strains, Coleophoma cylindrospora, Fusarium fracticaudum, Phialophora cf. hyalina, and Morchella septimelata.</title>
        <authorList>
            <person name="Wingfield B.D."/>
            <person name="Bills G.F."/>
            <person name="Dong Y."/>
            <person name="Huang W."/>
            <person name="Nel W.J."/>
            <person name="Swalarsk-Parry B.S."/>
            <person name="Vaghefi N."/>
            <person name="Wilken P.M."/>
            <person name="An Z."/>
            <person name="de Beer Z.W."/>
            <person name="De Vos L."/>
            <person name="Chen L."/>
            <person name="Duong T.A."/>
            <person name="Gao Y."/>
            <person name="Hammerbacher A."/>
            <person name="Kikkert J.R."/>
            <person name="Li Y."/>
            <person name="Li H."/>
            <person name="Li K."/>
            <person name="Li Q."/>
            <person name="Liu X."/>
            <person name="Ma X."/>
            <person name="Naidoo K."/>
            <person name="Pethybridge S.J."/>
            <person name="Sun J."/>
            <person name="Steenkamp E.T."/>
            <person name="van der Nest M.A."/>
            <person name="van Wyk S."/>
            <person name="Wingfield M.J."/>
            <person name="Xiong C."/>
            <person name="Yue Q."/>
            <person name="Zhang X."/>
        </authorList>
    </citation>
    <scope>NUCLEOTIDE SEQUENCE [LARGE SCALE GENOMIC DNA]</scope>
    <source>
        <strain evidence="9 10">BP 5553</strain>
    </source>
</reference>
<dbReference type="InterPro" id="IPR019440">
    <property type="entry name" value="MAU2"/>
</dbReference>
<evidence type="ECO:0000256" key="1">
    <source>
        <dbReference type="ARBA" id="ARBA00004123"/>
    </source>
</evidence>
<evidence type="ECO:0008006" key="11">
    <source>
        <dbReference type="Google" id="ProtNLM"/>
    </source>
</evidence>
<evidence type="ECO:0000313" key="9">
    <source>
        <dbReference type="EMBL" id="RDL35012.1"/>
    </source>
</evidence>
<keyword evidence="3" id="KW-0132">Cell division</keyword>
<comment type="similarity">
    <text evidence="2">Belongs to the SCC4/mau-2 family.</text>
</comment>
<evidence type="ECO:0000256" key="3">
    <source>
        <dbReference type="ARBA" id="ARBA00022618"/>
    </source>
</evidence>
<protein>
    <recommendedName>
        <fullName evidence="11">TPR-like protein</fullName>
    </recommendedName>
</protein>
<keyword evidence="7" id="KW-0131">Cell cycle</keyword>
<dbReference type="GO" id="GO:0007064">
    <property type="term" value="P:mitotic sister chromatid cohesion"/>
    <property type="evidence" value="ECO:0007669"/>
    <property type="project" value="InterPro"/>
</dbReference>
<accession>A0A370TI29</accession>
<organism evidence="9 10">
    <name type="scientific">Venustampulla echinocandica</name>
    <dbReference type="NCBI Taxonomy" id="2656787"/>
    <lineage>
        <taxon>Eukaryota</taxon>
        <taxon>Fungi</taxon>
        <taxon>Dikarya</taxon>
        <taxon>Ascomycota</taxon>
        <taxon>Pezizomycotina</taxon>
        <taxon>Leotiomycetes</taxon>
        <taxon>Helotiales</taxon>
        <taxon>Pleuroascaceae</taxon>
        <taxon>Venustampulla</taxon>
    </lineage>
</organism>
<evidence type="ECO:0000256" key="2">
    <source>
        <dbReference type="ARBA" id="ARBA00008585"/>
    </source>
</evidence>
<dbReference type="STRING" id="2656787.A0A370TI29"/>
<evidence type="ECO:0000256" key="6">
    <source>
        <dbReference type="ARBA" id="ARBA00023242"/>
    </source>
</evidence>
<dbReference type="Proteomes" id="UP000254866">
    <property type="component" value="Unassembled WGS sequence"/>
</dbReference>
<evidence type="ECO:0000256" key="5">
    <source>
        <dbReference type="ARBA" id="ARBA00022829"/>
    </source>
</evidence>
<keyword evidence="5" id="KW-0159">Chromosome partition</keyword>
<dbReference type="OrthoDB" id="5565328at2759"/>
<gene>
    <name evidence="9" type="ORF">BP5553_06943</name>
</gene>
<keyword evidence="10" id="KW-1185">Reference proteome</keyword>
<dbReference type="RefSeq" id="XP_031867835.1">
    <property type="nucleotide sequence ID" value="XM_032015566.1"/>
</dbReference>
<evidence type="ECO:0000256" key="8">
    <source>
        <dbReference type="SAM" id="MobiDB-lite"/>
    </source>
</evidence>
<proteinExistence type="inferred from homology"/>
<sequence>MSYNGHPAPGNRLWPGDSPGNSNGYAAQDMRPQYMSNVQPSPSYSPAPAPTPQYWGGTANDRQYGISDYSRSAYHTPSTIQPQPQAQQPQFIQPSQLFQQPPTQSTHLHPADIIEKISTPSFQNSTRMITSQNDSQPDKSVLLISLAEEFFEAAHKLAPSVSISMTPVNVETYERLIATGLGCLDIALKRARLPPRTEANVRLRYAGVLYEETENFMEAETALSKGIALCERHHYFDLKYAMQFLLTKLMSQKNPKAAMKALDGHISEAEAYQHFSWVYALRFLRASYAAESGNPSDNHAAIQNLQKISDLAIKQSDRAIQLTASLVEAMVHLKSASPDSIEHVQRAIAAARAHQLNLGSSIPQLNGLTHIIDVMCSLREGKVTEMLTKLRDMQKVMDEFLNNDKWSASSDVMAIPINRTPKNSQTVSHETRAVLGIGEDGRDNLMMSFLNKRDAYGITYLISAVILLHKNPSDNKALKYLQSGLGSVTGENSGDTRGSKSTLGLLPDLALKQEWRGQILCYFRLYMGFCAALLSDWQTVKQNVDHLKSTARYFDIPLSGPLECLTIYLTGVYHQGIGDLDAALHYFRNPRFDLSPAKSSNPTSTDQVERDFALLAALNILWILQDPKRQNPAMNTSLIAQLEPFCAKHPNTDIQTAFNLVKATVNTIPPPQLFTIKKYLGAALSGAQTTFNTQFLCITLNVMCSRFFSNVVGDQAEKSAKAASVQAQKSGSALWRSVADGMLARCYEVQGKESEAQASMEQARKLSQMALPGR</sequence>
<keyword evidence="4" id="KW-0498">Mitosis</keyword>
<dbReference type="EMBL" id="NPIC01000006">
    <property type="protein sequence ID" value="RDL35012.1"/>
    <property type="molecule type" value="Genomic_DNA"/>
</dbReference>
<dbReference type="PANTHER" id="PTHR21394">
    <property type="entry name" value="MAU2 CHROMATID COHESION FACTOR HOMOLOG"/>
    <property type="match status" value="1"/>
</dbReference>
<keyword evidence="6" id="KW-0539">Nucleus</keyword>
<comment type="subcellular location">
    <subcellularLocation>
        <location evidence="1">Nucleus</location>
    </subcellularLocation>
</comment>
<feature type="region of interest" description="Disordered" evidence="8">
    <location>
        <begin position="1"/>
        <end position="62"/>
    </location>
</feature>
<comment type="caution">
    <text evidence="9">The sequence shown here is derived from an EMBL/GenBank/DDBJ whole genome shotgun (WGS) entry which is preliminary data.</text>
</comment>